<reference evidence="3 4" key="1">
    <citation type="submission" date="2017-04" db="EMBL/GenBank/DDBJ databases">
        <title>Genome Sequence of the Model Brown-Rot Fungus Postia placenta SB12.</title>
        <authorList>
            <consortium name="DOE Joint Genome Institute"/>
            <person name="Gaskell J."/>
            <person name="Kersten P."/>
            <person name="Larrondo L.F."/>
            <person name="Canessa P."/>
            <person name="Martinez D."/>
            <person name="Hibbett D."/>
            <person name="Schmoll M."/>
            <person name="Kubicek C.P."/>
            <person name="Martinez A.T."/>
            <person name="Yadav J."/>
            <person name="Master E."/>
            <person name="Magnuson J.K."/>
            <person name="James T."/>
            <person name="Yaver D."/>
            <person name="Berka R."/>
            <person name="Labutti K."/>
            <person name="Lipzen A."/>
            <person name="Aerts A."/>
            <person name="Barry K."/>
            <person name="Henrissat B."/>
            <person name="Blanchette R."/>
            <person name="Grigoriev I."/>
            <person name="Cullen D."/>
        </authorList>
    </citation>
    <scope>NUCLEOTIDE SEQUENCE [LARGE SCALE GENOMIC DNA]</scope>
    <source>
        <strain evidence="3 4">MAD-698-R-SB12</strain>
    </source>
</reference>
<evidence type="ECO:0000256" key="2">
    <source>
        <dbReference type="ARBA" id="ARBA00023239"/>
    </source>
</evidence>
<accession>A0A1X6N481</accession>
<dbReference type="EMBL" id="KZ110595">
    <property type="protein sequence ID" value="OSX63418.1"/>
    <property type="molecule type" value="Genomic_DNA"/>
</dbReference>
<dbReference type="GO" id="GO:0016838">
    <property type="term" value="F:carbon-oxygen lyase activity, acting on phosphates"/>
    <property type="evidence" value="ECO:0007669"/>
    <property type="project" value="InterPro"/>
</dbReference>
<dbReference type="Gene3D" id="1.10.600.10">
    <property type="entry name" value="Farnesyl Diphosphate Synthase"/>
    <property type="match status" value="1"/>
</dbReference>
<dbReference type="InterPro" id="IPR008949">
    <property type="entry name" value="Isoprenoid_synthase_dom_sf"/>
</dbReference>
<name>A0A1X6N481_9APHY</name>
<dbReference type="SFLD" id="SFLDG01021">
    <property type="entry name" value="Trichodiene_Synthase_Like"/>
    <property type="match status" value="1"/>
</dbReference>
<organism evidence="3 4">
    <name type="scientific">Postia placenta MAD-698-R-SB12</name>
    <dbReference type="NCBI Taxonomy" id="670580"/>
    <lineage>
        <taxon>Eukaryota</taxon>
        <taxon>Fungi</taxon>
        <taxon>Dikarya</taxon>
        <taxon>Basidiomycota</taxon>
        <taxon>Agaricomycotina</taxon>
        <taxon>Agaricomycetes</taxon>
        <taxon>Polyporales</taxon>
        <taxon>Adustoporiaceae</taxon>
        <taxon>Rhodonia</taxon>
    </lineage>
</organism>
<sequence>MCSVPSTVLERMPIPPRTLYTQPSILDRDSMGLEGIAVVSRAAVQDFLDKMEFVNFKRHRDGELRRRVAEITDTWDFKETARPHINTALVITESAYGHLTDLDAKVAITIFTALATSVDDPNALDGLAFDQFHRRHSDCTVHGDKSPLGLFAKVTSQMAACYPSFAAGAILVAALQFVNASILENATRGTMLHPKALGFVEYRRFLSGIPEVYVCFIWEKTRFPAVNCYIQAIPDACIFIDYLNDILSFYKEELTNELVNYIHDRALVAGTSTSDALRDVIGETVAAAERVRSILGEGEERDAWDAFVRGYIKFHMDDPRYRLREVLGDNFFVEE</sequence>
<dbReference type="Proteomes" id="UP000194127">
    <property type="component" value="Unassembled WGS sequence"/>
</dbReference>
<dbReference type="InterPro" id="IPR024652">
    <property type="entry name" value="Trichodiene_synth"/>
</dbReference>
<evidence type="ECO:0000313" key="4">
    <source>
        <dbReference type="Proteomes" id="UP000194127"/>
    </source>
</evidence>
<dbReference type="Pfam" id="PF06330">
    <property type="entry name" value="TRI5"/>
    <property type="match status" value="1"/>
</dbReference>
<dbReference type="SUPFAM" id="SSF48576">
    <property type="entry name" value="Terpenoid synthases"/>
    <property type="match status" value="1"/>
</dbReference>
<evidence type="ECO:0000313" key="3">
    <source>
        <dbReference type="EMBL" id="OSX63418.1"/>
    </source>
</evidence>
<dbReference type="OrthoDB" id="2998174at2759"/>
<dbReference type="STRING" id="670580.A0A1X6N481"/>
<comment type="similarity">
    <text evidence="1">Belongs to the trichodiene synthase family.</text>
</comment>
<dbReference type="SFLD" id="SFLDS00005">
    <property type="entry name" value="Isoprenoid_Synthase_Type_I"/>
    <property type="match status" value="1"/>
</dbReference>
<evidence type="ECO:0000256" key="1">
    <source>
        <dbReference type="ARBA" id="ARBA00007946"/>
    </source>
</evidence>
<proteinExistence type="inferred from homology"/>
<keyword evidence="2" id="KW-0456">Lyase</keyword>
<protein>
    <recommendedName>
        <fullName evidence="5">Terpene synthase</fullName>
    </recommendedName>
</protein>
<dbReference type="AlphaFoldDB" id="A0A1X6N481"/>
<gene>
    <name evidence="3" type="ORF">POSPLADRAFT_1055479</name>
</gene>
<keyword evidence="4" id="KW-1185">Reference proteome</keyword>
<evidence type="ECO:0008006" key="5">
    <source>
        <dbReference type="Google" id="ProtNLM"/>
    </source>
</evidence>
<dbReference type="RefSeq" id="XP_024340212.1">
    <property type="nucleotide sequence ID" value="XM_024480645.1"/>
</dbReference>
<dbReference type="GeneID" id="36325595"/>